<dbReference type="PANTHER" id="PTHR31672:SF2">
    <property type="entry name" value="F-BOX DOMAIN-CONTAINING PROTEIN"/>
    <property type="match status" value="1"/>
</dbReference>
<dbReference type="Gramene" id="TraesCLE_scaffold_006343_01G000300.1">
    <property type="protein sequence ID" value="TraesCLE_scaffold_006343_01G000300.1"/>
    <property type="gene ID" value="TraesCLE_scaffold_006343_01G000300"/>
</dbReference>
<dbReference type="Gene3D" id="1.20.1280.50">
    <property type="match status" value="1"/>
</dbReference>
<dbReference type="Gramene" id="TraesLAC7B03G04150890.1">
    <property type="protein sequence ID" value="TraesLAC7B03G04150890.1.CDS1"/>
    <property type="gene ID" value="TraesLAC7B03G04150890"/>
</dbReference>
<dbReference type="KEGG" id="taes:123159394"/>
<dbReference type="OMA" id="KIVCHRG"/>
<organism evidence="2">
    <name type="scientific">Triticum aestivum</name>
    <name type="common">Wheat</name>
    <dbReference type="NCBI Taxonomy" id="4565"/>
    <lineage>
        <taxon>Eukaryota</taxon>
        <taxon>Viridiplantae</taxon>
        <taxon>Streptophyta</taxon>
        <taxon>Embryophyta</taxon>
        <taxon>Tracheophyta</taxon>
        <taxon>Spermatophyta</taxon>
        <taxon>Magnoliopsida</taxon>
        <taxon>Liliopsida</taxon>
        <taxon>Poales</taxon>
        <taxon>Poaceae</taxon>
        <taxon>BOP clade</taxon>
        <taxon>Pooideae</taxon>
        <taxon>Triticodae</taxon>
        <taxon>Triticeae</taxon>
        <taxon>Triticinae</taxon>
        <taxon>Triticum</taxon>
    </lineage>
</organism>
<reference evidence="2" key="1">
    <citation type="submission" date="2018-08" db="EMBL/GenBank/DDBJ databases">
        <authorList>
            <person name="Rossello M."/>
        </authorList>
    </citation>
    <scope>NUCLEOTIDE SEQUENCE [LARGE SCALE GENOMIC DNA]</scope>
    <source>
        <strain evidence="2">cv. Chinese Spring</strain>
    </source>
</reference>
<dbReference type="Pfam" id="PF08268">
    <property type="entry name" value="FBA_3"/>
    <property type="match status" value="1"/>
</dbReference>
<dbReference type="InterPro" id="IPR017451">
    <property type="entry name" value="F-box-assoc_interact_dom"/>
</dbReference>
<dbReference type="Gramene" id="TraesMAC7B03G04199720.1">
    <property type="protein sequence ID" value="TraesMAC7B03G04199720.1.CDS1"/>
    <property type="gene ID" value="TraesMAC7B03G04199720"/>
</dbReference>
<evidence type="ECO:0000313" key="3">
    <source>
        <dbReference type="Proteomes" id="UP000019116"/>
    </source>
</evidence>
<feature type="domain" description="F-box associated beta-propeller type 3" evidence="1">
    <location>
        <begin position="99"/>
        <end position="353"/>
    </location>
</feature>
<dbReference type="Gramene" id="TraesSYM7B03G04255320.1">
    <property type="protein sequence ID" value="TraesSYM7B03G04255320.1.CDS1"/>
    <property type="gene ID" value="TraesSYM7B03G04255320"/>
</dbReference>
<dbReference type="Gramene" id="TraesCAD_scaffold_003134_01G000400.1">
    <property type="protein sequence ID" value="TraesCAD_scaffold_003134_01G000400.1"/>
    <property type="gene ID" value="TraesCAD_scaffold_003134_01G000400"/>
</dbReference>
<dbReference type="SUPFAM" id="SSF81383">
    <property type="entry name" value="F-box domain"/>
    <property type="match status" value="1"/>
</dbReference>
<name>A0A3B6SKZ8_WHEAT</name>
<dbReference type="InterPro" id="IPR036047">
    <property type="entry name" value="F-box-like_dom_sf"/>
</dbReference>
<gene>
    <name evidence="2" type="primary">LOC123159394</name>
</gene>
<evidence type="ECO:0000259" key="1">
    <source>
        <dbReference type="Pfam" id="PF08268"/>
    </source>
</evidence>
<dbReference type="Proteomes" id="UP000019116">
    <property type="component" value="Chromosome 7B"/>
</dbReference>
<dbReference type="RefSeq" id="XP_044433155.1">
    <property type="nucleotide sequence ID" value="XM_044577220.1"/>
</dbReference>
<dbReference type="Gramene" id="TraesWEE_scaffold_018293_01G000400.1">
    <property type="protein sequence ID" value="TraesWEE_scaffold_018293_01G000400.1"/>
    <property type="gene ID" value="TraesWEE_scaffold_018293_01G000400"/>
</dbReference>
<dbReference type="EnsemblPlants" id="TraesCS7B02G339600.1">
    <property type="protein sequence ID" value="TraesCS7B02G339600.1.cds1"/>
    <property type="gene ID" value="TraesCS7B02G339600"/>
</dbReference>
<dbReference type="Gramene" id="TraesARI7B03G04085530.1">
    <property type="protein sequence ID" value="TraesARI7B03G04085530.1.CDS1"/>
    <property type="gene ID" value="TraesARI7B03G04085530"/>
</dbReference>
<proteinExistence type="predicted"/>
<dbReference type="Gramene" id="TraesPARA_EIv1.0_2457060.1">
    <property type="protein sequence ID" value="TraesPARA_EIv1.0_2457060.1.CDS1"/>
    <property type="gene ID" value="TraesPARA_EIv1.0_2457060"/>
</dbReference>
<dbReference type="Gramene" id="TraesJUL7B03G04245270.1">
    <property type="protein sequence ID" value="TraesJUL7B03G04245270.1.CDS1"/>
    <property type="gene ID" value="TraesJUL7B03G04245270"/>
</dbReference>
<dbReference type="NCBIfam" id="TIGR01640">
    <property type="entry name" value="F_box_assoc_1"/>
    <property type="match status" value="1"/>
</dbReference>
<dbReference type="Gramene" id="TraesNOR7B03G04252310.1">
    <property type="protein sequence ID" value="TraesNOR7B03G04252310.1.CDS1"/>
    <property type="gene ID" value="TraesNOR7B03G04252310"/>
</dbReference>
<dbReference type="PANTHER" id="PTHR31672">
    <property type="entry name" value="BNACNNG10540D PROTEIN"/>
    <property type="match status" value="1"/>
</dbReference>
<dbReference type="InterPro" id="IPR050796">
    <property type="entry name" value="SCF_F-box_component"/>
</dbReference>
<dbReference type="Gramene" id="TraesSTA7B03G04201370.1">
    <property type="protein sequence ID" value="TraesSTA7B03G04201370.1.CDS1"/>
    <property type="gene ID" value="TraesSTA7B03G04201370"/>
</dbReference>
<dbReference type="Gramene" id="TraesCS7B03G0911600.1">
    <property type="protein sequence ID" value="TraesCS7B03G0911600.1.CDS1"/>
    <property type="gene ID" value="TraesCS7B03G0911600"/>
</dbReference>
<dbReference type="Gramene" id="TraesCS7B02G339600.1">
    <property type="protein sequence ID" value="TraesCS7B02G339600.1.cds1"/>
    <property type="gene ID" value="TraesCS7B02G339600"/>
</dbReference>
<dbReference type="Gramene" id="TraesJAG7B03G04188250.1">
    <property type="protein sequence ID" value="TraesJAG7B03G04188250.1.CDS1"/>
    <property type="gene ID" value="TraesJAG7B03G04188250"/>
</dbReference>
<reference evidence="2" key="2">
    <citation type="submission" date="2018-10" db="UniProtKB">
        <authorList>
            <consortium name="EnsemblPlants"/>
        </authorList>
    </citation>
    <scope>IDENTIFICATION</scope>
</reference>
<dbReference type="Gramene" id="TraesROB_scaffold_020096_01G000100.1">
    <property type="protein sequence ID" value="TraesROB_scaffold_020096_01G000100.1"/>
    <property type="gene ID" value="TraesROB_scaffold_020096_01G000100"/>
</dbReference>
<sequence>MTKRSHATVLDDLPDWIVIEEILVRLPPKDLLRCRAVRKMWHSATSSNKFMLDNCRRQPLLPVIRKHIPGQEGVGFIVFCDNDAGASDQNLWPIIQHSKLSYLVGTCDGLLILAGESDFWICNPATRKCALLPQPRVSSPSSEGSDDYVAGFYRHHPSGEYRVLWFSNGSYRGYILTVGSDKPRIVSRPSVSSRLPKCRRDMAFDSCCSSQVNHRGSLHWLTGMETETSVDILVFDTVTETFRWMRSSGQLGYQVSLWEMDNKLASCSTNDASIEIWMMQDYEAEAWALKYRINLLAMKTLPQFEYVSKMALLNQRELLIYCHTASECPDFMLHCDIDGKFLGYVEIKEGKYSVYFTYQYFQESILPLPFCEMQEEGGVDKEPPFFIGL</sequence>
<evidence type="ECO:0000313" key="2">
    <source>
        <dbReference type="EnsemblPlants" id="TraesCS7B02G339600.1.cds1"/>
    </source>
</evidence>
<dbReference type="AlphaFoldDB" id="A0A3B6SKZ8"/>
<keyword evidence="3" id="KW-1185">Reference proteome</keyword>
<protein>
    <recommendedName>
        <fullName evidence="1">F-box associated beta-propeller type 3 domain-containing protein</fullName>
    </recommendedName>
</protein>
<dbReference type="OrthoDB" id="637689at2759"/>
<dbReference type="InterPro" id="IPR013187">
    <property type="entry name" value="F-box-assoc_dom_typ3"/>
</dbReference>
<dbReference type="STRING" id="4565.A0A3B6SKZ8"/>
<dbReference type="GeneID" id="123159394"/>
<accession>A0A3B6SKZ8</accession>
<dbReference type="SUPFAM" id="SSF82171">
    <property type="entry name" value="DPP6 N-terminal domain-like"/>
    <property type="match status" value="1"/>
</dbReference>